<gene>
    <name evidence="5" type="ORF">AWE51_22375</name>
</gene>
<dbReference type="GO" id="GO:0044550">
    <property type="term" value="P:secondary metabolite biosynthetic process"/>
    <property type="evidence" value="ECO:0007669"/>
    <property type="project" value="TreeGrafter"/>
</dbReference>
<name>A0A163BJ59_9FLAO</name>
<proteinExistence type="predicted"/>
<dbReference type="Gene3D" id="3.40.47.10">
    <property type="match status" value="1"/>
</dbReference>
<dbReference type="InterPro" id="IPR013751">
    <property type="entry name" value="ACP_syn_III_N"/>
</dbReference>
<accession>A0A163BJ59</accession>
<dbReference type="Pfam" id="PF08545">
    <property type="entry name" value="ACP_syn_III"/>
    <property type="match status" value="1"/>
</dbReference>
<reference evidence="5 6" key="1">
    <citation type="submission" date="2016-01" db="EMBL/GenBank/DDBJ databases">
        <title>The draft genome sequence of Aquimarina sp. RZW4-3-2.</title>
        <authorList>
            <person name="Wang Y."/>
        </authorList>
    </citation>
    <scope>NUCLEOTIDE SEQUENCE [LARGE SCALE GENOMIC DNA]</scope>
    <source>
        <strain evidence="5 6">RZW4-3-2</strain>
    </source>
</reference>
<dbReference type="InterPro" id="IPR013747">
    <property type="entry name" value="ACP_syn_III_C"/>
</dbReference>
<dbReference type="PANTHER" id="PTHR34069:SF2">
    <property type="entry name" value="BETA-KETOACYL-[ACYL-CARRIER-PROTEIN] SYNTHASE III"/>
    <property type="match status" value="1"/>
</dbReference>
<dbReference type="EMBL" id="LQRT01000005">
    <property type="protein sequence ID" value="KZS41452.1"/>
    <property type="molecule type" value="Genomic_DNA"/>
</dbReference>
<evidence type="ECO:0000259" key="3">
    <source>
        <dbReference type="Pfam" id="PF08541"/>
    </source>
</evidence>
<sequence>MGCEITHVEYYLPEEVFSNEDLKKEFPNTDLDKIEKIGIRSRSIASENQTSLDLAYNAAIKLLEKVDKANIDFLLFCTQTPDYLLPTSACILQDKLGLKKNIGALDFNLGCSGYIYGLAVAKGLIEAGIATKVLLLTGETYSKLINKNDRGNRTIFGDAGSATIISNSKINKLFNFELGTDGSGAENLIVRNGGVKNVKEIDPEIKKYGTDNHYTNNDLYMNGPEIFNFTIKNIPLLVKRTLISNGLDVNDLSYTIFHQANKFMLEYLKKKNKIPDSKFYIDLEDTGNTVSNTIPIALKRSLSKGYVKKGDKVLLAGFGVGYSWGSTIIEI</sequence>
<feature type="domain" description="Beta-ketoacyl-[acyl-carrier-protein] synthase III C-terminal" evidence="3">
    <location>
        <begin position="244"/>
        <end position="331"/>
    </location>
</feature>
<dbReference type="RefSeq" id="WP_066312363.1">
    <property type="nucleotide sequence ID" value="NZ_LQRT01000005.1"/>
</dbReference>
<comment type="caution">
    <text evidence="5">The sequence shown here is derived from an EMBL/GenBank/DDBJ whole genome shotgun (WGS) entry which is preliminary data.</text>
</comment>
<evidence type="ECO:0000313" key="6">
    <source>
        <dbReference type="Proteomes" id="UP000076715"/>
    </source>
</evidence>
<evidence type="ECO:0000256" key="2">
    <source>
        <dbReference type="ARBA" id="ARBA00023315"/>
    </source>
</evidence>
<evidence type="ECO:0000256" key="1">
    <source>
        <dbReference type="ARBA" id="ARBA00022679"/>
    </source>
</evidence>
<dbReference type="GO" id="GO:0004315">
    <property type="term" value="F:3-oxoacyl-[acyl-carrier-protein] synthase activity"/>
    <property type="evidence" value="ECO:0007669"/>
    <property type="project" value="InterPro"/>
</dbReference>
<protein>
    <submittedName>
        <fullName evidence="5">3-oxoacyl-ACP synthase</fullName>
    </submittedName>
</protein>
<keyword evidence="2" id="KW-0012">Acyltransferase</keyword>
<dbReference type="PANTHER" id="PTHR34069">
    <property type="entry name" value="3-OXOACYL-[ACYL-CARRIER-PROTEIN] SYNTHASE 3"/>
    <property type="match status" value="1"/>
</dbReference>
<keyword evidence="6" id="KW-1185">Reference proteome</keyword>
<dbReference type="GO" id="GO:0006633">
    <property type="term" value="P:fatty acid biosynthetic process"/>
    <property type="evidence" value="ECO:0007669"/>
    <property type="project" value="InterPro"/>
</dbReference>
<keyword evidence="1" id="KW-0808">Transferase</keyword>
<dbReference type="SUPFAM" id="SSF53901">
    <property type="entry name" value="Thiolase-like"/>
    <property type="match status" value="1"/>
</dbReference>
<dbReference type="Proteomes" id="UP000076715">
    <property type="component" value="Unassembled WGS sequence"/>
</dbReference>
<dbReference type="InterPro" id="IPR016039">
    <property type="entry name" value="Thiolase-like"/>
</dbReference>
<dbReference type="OrthoDB" id="9815506at2"/>
<dbReference type="AlphaFoldDB" id="A0A163BJ59"/>
<evidence type="ECO:0000259" key="4">
    <source>
        <dbReference type="Pfam" id="PF08545"/>
    </source>
</evidence>
<organism evidence="5 6">
    <name type="scientific">Aquimarina aggregata</name>
    <dbReference type="NCBI Taxonomy" id="1642818"/>
    <lineage>
        <taxon>Bacteria</taxon>
        <taxon>Pseudomonadati</taxon>
        <taxon>Bacteroidota</taxon>
        <taxon>Flavobacteriia</taxon>
        <taxon>Flavobacteriales</taxon>
        <taxon>Flavobacteriaceae</taxon>
        <taxon>Aquimarina</taxon>
    </lineage>
</organism>
<dbReference type="CDD" id="cd00830">
    <property type="entry name" value="KAS_III"/>
    <property type="match status" value="1"/>
</dbReference>
<feature type="domain" description="Beta-ketoacyl-[acyl-carrier-protein] synthase III N-terminal" evidence="4">
    <location>
        <begin position="105"/>
        <end position="182"/>
    </location>
</feature>
<dbReference type="STRING" id="1642818.AWE51_22375"/>
<dbReference type="Pfam" id="PF08541">
    <property type="entry name" value="ACP_syn_III_C"/>
    <property type="match status" value="1"/>
</dbReference>
<dbReference type="NCBIfam" id="NF006829">
    <property type="entry name" value="PRK09352.1"/>
    <property type="match status" value="1"/>
</dbReference>
<evidence type="ECO:0000313" key="5">
    <source>
        <dbReference type="EMBL" id="KZS41452.1"/>
    </source>
</evidence>